<gene>
    <name evidence="3" type="ORF">ABT404_38325</name>
</gene>
<sequence length="103" mass="11129">MTTNPHLVTLDLAGVADKVGLMERVASALALPGWFGRNWDALTDSLRDPSVWPPEAVGRGLLVVVTGWQGYARTRPDEWETARRVFTDASADEPALTIALALG</sequence>
<keyword evidence="4" id="KW-1185">Reference proteome</keyword>
<organism evidence="3 4">
    <name type="scientific">Streptomyces hyaluromycini</name>
    <dbReference type="NCBI Taxonomy" id="1377993"/>
    <lineage>
        <taxon>Bacteria</taxon>
        <taxon>Bacillati</taxon>
        <taxon>Actinomycetota</taxon>
        <taxon>Actinomycetes</taxon>
        <taxon>Kitasatosporales</taxon>
        <taxon>Streptomycetaceae</taxon>
        <taxon>Streptomyces</taxon>
    </lineage>
</organism>
<proteinExistence type="inferred from homology"/>
<dbReference type="Gene3D" id="3.30.370.10">
    <property type="entry name" value="Barstar-like"/>
    <property type="match status" value="1"/>
</dbReference>
<evidence type="ECO:0000259" key="2">
    <source>
        <dbReference type="Pfam" id="PF01337"/>
    </source>
</evidence>
<feature type="domain" description="Barstar (barnase inhibitor)" evidence="2">
    <location>
        <begin position="6"/>
        <end position="91"/>
    </location>
</feature>
<comment type="caution">
    <text evidence="3">The sequence shown here is derived from an EMBL/GenBank/DDBJ whole genome shotgun (WGS) entry which is preliminary data.</text>
</comment>
<accession>A0ABV1X897</accession>
<dbReference type="Pfam" id="PF01337">
    <property type="entry name" value="Barstar"/>
    <property type="match status" value="1"/>
</dbReference>
<evidence type="ECO:0000313" key="3">
    <source>
        <dbReference type="EMBL" id="MER7185252.1"/>
    </source>
</evidence>
<protein>
    <submittedName>
        <fullName evidence="3">Barstar family protein</fullName>
    </submittedName>
</protein>
<dbReference type="SUPFAM" id="SSF52038">
    <property type="entry name" value="Barstar-related"/>
    <property type="match status" value="1"/>
</dbReference>
<dbReference type="RefSeq" id="WP_350788004.1">
    <property type="nucleotide sequence ID" value="NZ_JBEPEK010000418.1"/>
</dbReference>
<evidence type="ECO:0000313" key="4">
    <source>
        <dbReference type="Proteomes" id="UP001474181"/>
    </source>
</evidence>
<dbReference type="InterPro" id="IPR035905">
    <property type="entry name" value="Barstar-like_sf"/>
</dbReference>
<comment type="similarity">
    <text evidence="1">Belongs to the barstar family.</text>
</comment>
<dbReference type="Proteomes" id="UP001474181">
    <property type="component" value="Unassembled WGS sequence"/>
</dbReference>
<evidence type="ECO:0000256" key="1">
    <source>
        <dbReference type="ARBA" id="ARBA00006845"/>
    </source>
</evidence>
<dbReference type="InterPro" id="IPR000468">
    <property type="entry name" value="Barstar"/>
</dbReference>
<dbReference type="EMBL" id="JBEPEK010000418">
    <property type="protein sequence ID" value="MER7185252.1"/>
    <property type="molecule type" value="Genomic_DNA"/>
</dbReference>
<reference evidence="3 4" key="1">
    <citation type="submission" date="2024-06" db="EMBL/GenBank/DDBJ databases">
        <title>The Natural Products Discovery Center: Release of the First 8490 Sequenced Strains for Exploring Actinobacteria Biosynthetic Diversity.</title>
        <authorList>
            <person name="Kalkreuter E."/>
            <person name="Kautsar S.A."/>
            <person name="Yang D."/>
            <person name="Bader C.D."/>
            <person name="Teijaro C.N."/>
            <person name="Fluegel L."/>
            <person name="Davis C.M."/>
            <person name="Simpson J.R."/>
            <person name="Lauterbach L."/>
            <person name="Steele A.D."/>
            <person name="Gui C."/>
            <person name="Meng S."/>
            <person name="Li G."/>
            <person name="Viehrig K."/>
            <person name="Ye F."/>
            <person name="Su P."/>
            <person name="Kiefer A.F."/>
            <person name="Nichols A."/>
            <person name="Cepeda A.J."/>
            <person name="Yan W."/>
            <person name="Fan B."/>
            <person name="Jiang Y."/>
            <person name="Adhikari A."/>
            <person name="Zheng C.-J."/>
            <person name="Schuster L."/>
            <person name="Cowan T.M."/>
            <person name="Smanski M.J."/>
            <person name="Chevrette M.G."/>
            <person name="De Carvalho L.P.S."/>
            <person name="Shen B."/>
        </authorList>
    </citation>
    <scope>NUCLEOTIDE SEQUENCE [LARGE SCALE GENOMIC DNA]</scope>
    <source>
        <strain evidence="3 4">NPDC000234</strain>
    </source>
</reference>
<name>A0ABV1X897_9ACTN</name>
<dbReference type="CDD" id="cd05141">
    <property type="entry name" value="Barstar_evA4336-like"/>
    <property type="match status" value="1"/>
</dbReference>